<reference evidence="2" key="1">
    <citation type="submission" date="2016-06" db="UniProtKB">
        <authorList>
            <consortium name="WormBaseParasite"/>
        </authorList>
    </citation>
    <scope>IDENTIFICATION</scope>
</reference>
<name>A0A183D6A8_9BILA</name>
<sequence>LYEPFPVESSLLQVLPNHVNAEIYAGTIGSKQQIVEYVSNTYLYRRLFANPR</sequence>
<organism evidence="2">
    <name type="scientific">Gongylonema pulchrum</name>
    <dbReference type="NCBI Taxonomy" id="637853"/>
    <lineage>
        <taxon>Eukaryota</taxon>
        <taxon>Metazoa</taxon>
        <taxon>Ecdysozoa</taxon>
        <taxon>Nematoda</taxon>
        <taxon>Chromadorea</taxon>
        <taxon>Rhabditida</taxon>
        <taxon>Spirurina</taxon>
        <taxon>Spiruromorpha</taxon>
        <taxon>Spiruroidea</taxon>
        <taxon>Gongylonematidae</taxon>
        <taxon>Gongylonema</taxon>
    </lineage>
</organism>
<dbReference type="InterPro" id="IPR057842">
    <property type="entry name" value="WH_MER3"/>
</dbReference>
<dbReference type="AlphaFoldDB" id="A0A183D6A8"/>
<evidence type="ECO:0000313" key="2">
    <source>
        <dbReference type="WBParaSite" id="GPUH_0000425601-mRNA-1"/>
    </source>
</evidence>
<dbReference type="WBParaSite" id="GPUH_0000425601-mRNA-1">
    <property type="protein sequence ID" value="GPUH_0000425601-mRNA-1"/>
    <property type="gene ID" value="GPUH_0000425601"/>
</dbReference>
<protein>
    <submittedName>
        <fullName evidence="2">Myosin motor domain-containing protein</fullName>
    </submittedName>
</protein>
<evidence type="ECO:0000259" key="1">
    <source>
        <dbReference type="Pfam" id="PF23445"/>
    </source>
</evidence>
<dbReference type="Pfam" id="PF23445">
    <property type="entry name" value="WHD_SNRNP200"/>
    <property type="match status" value="1"/>
</dbReference>
<feature type="domain" description="MER3 helicase-like winged helix" evidence="1">
    <location>
        <begin position="8"/>
        <end position="51"/>
    </location>
</feature>
<dbReference type="InterPro" id="IPR036388">
    <property type="entry name" value="WH-like_DNA-bd_sf"/>
</dbReference>
<dbReference type="Gene3D" id="1.10.10.10">
    <property type="entry name" value="Winged helix-like DNA-binding domain superfamily/Winged helix DNA-binding domain"/>
    <property type="match status" value="1"/>
</dbReference>
<accession>A0A183D6A8</accession>
<proteinExistence type="predicted"/>